<dbReference type="EMBL" id="VLTL01000040">
    <property type="protein sequence ID" value="KAA0166368.1"/>
    <property type="molecule type" value="Genomic_DNA"/>
</dbReference>
<organism evidence="2 3">
    <name type="scientific">Cafeteria roenbergensis</name>
    <name type="common">Marine flagellate</name>
    <dbReference type="NCBI Taxonomy" id="33653"/>
    <lineage>
        <taxon>Eukaryota</taxon>
        <taxon>Sar</taxon>
        <taxon>Stramenopiles</taxon>
        <taxon>Bigyra</taxon>
        <taxon>Opalozoa</taxon>
        <taxon>Bicosoecida</taxon>
        <taxon>Cafeteriaceae</taxon>
        <taxon>Cafeteria</taxon>
    </lineage>
</organism>
<dbReference type="InterPro" id="IPR013320">
    <property type="entry name" value="ConA-like_dom_sf"/>
</dbReference>
<feature type="signal peptide" evidence="1">
    <location>
        <begin position="1"/>
        <end position="17"/>
    </location>
</feature>
<accession>A0A5A8DMB4</accession>
<dbReference type="Pfam" id="PF13385">
    <property type="entry name" value="Laminin_G_3"/>
    <property type="match status" value="1"/>
</dbReference>
<protein>
    <submittedName>
        <fullName evidence="2">Uncharacterized protein</fullName>
    </submittedName>
</protein>
<reference evidence="2 3" key="1">
    <citation type="submission" date="2019-07" db="EMBL/GenBank/DDBJ databases">
        <title>Genomes of Cafeteria roenbergensis.</title>
        <authorList>
            <person name="Fischer M.G."/>
            <person name="Hackl T."/>
            <person name="Roman M."/>
        </authorList>
    </citation>
    <scope>NUCLEOTIDE SEQUENCE [LARGE SCALE GENOMIC DNA]</scope>
    <source>
        <strain evidence="2 3">RCC970-E3</strain>
    </source>
</reference>
<dbReference type="Proteomes" id="UP000324907">
    <property type="component" value="Unassembled WGS sequence"/>
</dbReference>
<dbReference type="SUPFAM" id="SSF49899">
    <property type="entry name" value="Concanavalin A-like lectins/glucanases"/>
    <property type="match status" value="1"/>
</dbReference>
<sequence length="728" mass="73162">MRFALLALALSGGLAAAAPALVGQAPADGATGVHPLASLTLTFSEDVMPESAALLSLRRAGSRRPISVVAAQSNFVSANGSVVTVVFPTRQVLTGRVGVEVEPGAFKARSNGASFAGIGEGAWTFSFDAPPGCANFLGGPAEGLPLRGVFDVGLGAEINATTSCDFRIDGAYTLIGYTDSAMGGDLTSARGTFNASMRTGSATVGDARNLVRASSALAVSLSATSANSASSAMGGGVSDYSHAFRMSIPKPGAQQLTLSATCSANAVENDSDRFGNDLIYNAGGKSGTVTRTNKDCSDASFAPTTVDCLPGADADQCGAVSLPPRMLTGAATMAVAGGTSYGAVARVSDASAATCSVGPLGLDGYAALMLRADGSSTLRSAISPAGGGGSATTVNAQSAAVWAFTERRYKSCADALSTVRSGDLLGWWSMASTRAGDGKIRDLSGNGRDLVPADMARTASGGLGALSLDGTASRADGAAGSGPEALRGDMPSTVCAWVRWEASSWGTAAAPIFSFSSPRTARTNQGFSFVAPGGRPGLGFQGVRVLTRDSVLSPLTWHHVCASRTGPGAKLANTRVWVDGAMVSALKLDSDAAIAGSPDETAAVDVIPAPVAVGVLANAATGTAAYWNGFVRDVRLYSRSLSTAEVRDVMTFDGVSATVMASAVSAERQLIGEWDFDATGATSSASTAAVRDVVGSNDCTLEGTAKVADGALVLDGKATPSAGPCPSR</sequence>
<dbReference type="Gene3D" id="2.60.120.200">
    <property type="match status" value="1"/>
</dbReference>
<comment type="caution">
    <text evidence="2">The sequence shown here is derived from an EMBL/GenBank/DDBJ whole genome shotgun (WGS) entry which is preliminary data.</text>
</comment>
<keyword evidence="1" id="KW-0732">Signal</keyword>
<gene>
    <name evidence="2" type="ORF">FNF28_03137</name>
</gene>
<evidence type="ECO:0000313" key="3">
    <source>
        <dbReference type="Proteomes" id="UP000324907"/>
    </source>
</evidence>
<proteinExistence type="predicted"/>
<evidence type="ECO:0000313" key="2">
    <source>
        <dbReference type="EMBL" id="KAA0166368.1"/>
    </source>
</evidence>
<dbReference type="AlphaFoldDB" id="A0A5A8DMB4"/>
<name>A0A5A8DMB4_CAFRO</name>
<feature type="chain" id="PRO_5022699373" evidence="1">
    <location>
        <begin position="18"/>
        <end position="728"/>
    </location>
</feature>
<evidence type="ECO:0000256" key="1">
    <source>
        <dbReference type="SAM" id="SignalP"/>
    </source>
</evidence>